<evidence type="ECO:0000313" key="1">
    <source>
        <dbReference type="EMBL" id="CDI03521.1"/>
    </source>
</evidence>
<dbReference type="STRING" id="1400863.BN873_530010"/>
<reference evidence="1" key="1">
    <citation type="submission" date="2013-07" db="EMBL/GenBank/DDBJ databases">
        <authorList>
            <person name="McIlroy S."/>
        </authorList>
    </citation>
    <scope>NUCLEOTIDE SEQUENCE [LARGE SCALE GENOMIC DNA]</scope>
    <source>
        <strain evidence="1">Run_A_D11</strain>
    </source>
</reference>
<proteinExistence type="predicted"/>
<sequence length="34" mass="3665">MTNGTEIITNLGSTIAADLANRCLIKVYQVVKTL</sequence>
<accession>W6M6I1</accession>
<evidence type="ECO:0000313" key="2">
    <source>
        <dbReference type="Proteomes" id="UP000035760"/>
    </source>
</evidence>
<organism evidence="1 2">
    <name type="scientific">Candidatus Competibacter denitrificans Run_A_D11</name>
    <dbReference type="NCBI Taxonomy" id="1400863"/>
    <lineage>
        <taxon>Bacteria</taxon>
        <taxon>Pseudomonadati</taxon>
        <taxon>Pseudomonadota</taxon>
        <taxon>Gammaproteobacteria</taxon>
        <taxon>Candidatus Competibacteraceae</taxon>
        <taxon>Candidatus Competibacter</taxon>
    </lineage>
</organism>
<dbReference type="Proteomes" id="UP000035760">
    <property type="component" value="Unassembled WGS sequence"/>
</dbReference>
<dbReference type="EMBL" id="CBTJ020000062">
    <property type="protein sequence ID" value="CDI03521.1"/>
    <property type="molecule type" value="Genomic_DNA"/>
</dbReference>
<protein>
    <submittedName>
        <fullName evidence="1">Uncharacterized protein</fullName>
    </submittedName>
</protein>
<gene>
    <name evidence="1" type="ORF">BN873_530010</name>
</gene>
<keyword evidence="2" id="KW-1185">Reference proteome</keyword>
<reference evidence="1" key="2">
    <citation type="submission" date="2014-03" db="EMBL/GenBank/DDBJ databases">
        <title>Candidatus Competibacter-lineage genomes retrieved from metagenomes reveal functional metabolic diversity.</title>
        <authorList>
            <person name="McIlroy S.J."/>
            <person name="Albertsen M."/>
            <person name="Andresen E.K."/>
            <person name="Saunders A.M."/>
            <person name="Kristiansen R."/>
            <person name="Stokholm-Bjerregaard M."/>
            <person name="Nielsen K.L."/>
            <person name="Nielsen P.H."/>
        </authorList>
    </citation>
    <scope>NUCLEOTIDE SEQUENCE</scope>
    <source>
        <strain evidence="1">Run_A_D11</strain>
    </source>
</reference>
<comment type="caution">
    <text evidence="1">The sequence shown here is derived from an EMBL/GenBank/DDBJ whole genome shotgun (WGS) entry which is preliminary data.</text>
</comment>
<name>W6M6I1_9GAMM</name>
<dbReference type="AlphaFoldDB" id="W6M6I1"/>